<dbReference type="EMBL" id="BSFI01000019">
    <property type="protein sequence ID" value="GLK69077.1"/>
    <property type="molecule type" value="Genomic_DNA"/>
</dbReference>
<dbReference type="PANTHER" id="PTHR30273">
    <property type="entry name" value="PERIPLASMIC SIGNAL SENSOR AND SIGMA FACTOR ACTIVATOR FECR-RELATED"/>
    <property type="match status" value="1"/>
</dbReference>
<dbReference type="AlphaFoldDB" id="A0A9W6J1N4"/>
<dbReference type="InterPro" id="IPR032623">
    <property type="entry name" value="FecR_N"/>
</dbReference>
<dbReference type="InterPro" id="IPR006311">
    <property type="entry name" value="TAT_signal"/>
</dbReference>
<evidence type="ECO:0000259" key="2">
    <source>
        <dbReference type="Pfam" id="PF04773"/>
    </source>
</evidence>
<dbReference type="InterPro" id="IPR012373">
    <property type="entry name" value="Ferrdict_sens_TM"/>
</dbReference>
<dbReference type="GO" id="GO:0016989">
    <property type="term" value="F:sigma factor antagonist activity"/>
    <property type="evidence" value="ECO:0007669"/>
    <property type="project" value="TreeGrafter"/>
</dbReference>
<proteinExistence type="predicted"/>
<keyword evidence="1" id="KW-0472">Membrane</keyword>
<evidence type="ECO:0000256" key="1">
    <source>
        <dbReference type="SAM" id="Phobius"/>
    </source>
</evidence>
<dbReference type="PANTHER" id="PTHR30273:SF2">
    <property type="entry name" value="PROTEIN FECR"/>
    <property type="match status" value="1"/>
</dbReference>
<reference evidence="4" key="1">
    <citation type="journal article" date="2014" name="Int. J. Syst. Evol. Microbiol.">
        <title>Complete genome sequence of Corynebacterium casei LMG S-19264T (=DSM 44701T), isolated from a smear-ripened cheese.</title>
        <authorList>
            <consortium name="US DOE Joint Genome Institute (JGI-PGF)"/>
            <person name="Walter F."/>
            <person name="Albersmeier A."/>
            <person name="Kalinowski J."/>
            <person name="Ruckert C."/>
        </authorList>
    </citation>
    <scope>NUCLEOTIDE SEQUENCE</scope>
    <source>
        <strain evidence="4">VKM B-2347</strain>
    </source>
</reference>
<accession>A0A9W6J1N4</accession>
<feature type="domain" description="FecR N-terminal" evidence="3">
    <location>
        <begin position="14"/>
        <end position="52"/>
    </location>
</feature>
<dbReference type="Gene3D" id="2.60.120.1440">
    <property type="match status" value="1"/>
</dbReference>
<dbReference type="InterPro" id="IPR006860">
    <property type="entry name" value="FecR"/>
</dbReference>
<dbReference type="RefSeq" id="WP_271169314.1">
    <property type="nucleotide sequence ID" value="NZ_BSFI01000019.1"/>
</dbReference>
<evidence type="ECO:0000313" key="5">
    <source>
        <dbReference type="Proteomes" id="UP001143372"/>
    </source>
</evidence>
<dbReference type="Pfam" id="PF16220">
    <property type="entry name" value="DUF4880"/>
    <property type="match status" value="1"/>
</dbReference>
<dbReference type="Pfam" id="PF04773">
    <property type="entry name" value="FecR"/>
    <property type="match status" value="1"/>
</dbReference>
<evidence type="ECO:0000259" key="3">
    <source>
        <dbReference type="Pfam" id="PF16220"/>
    </source>
</evidence>
<sequence>MAKPLKQDDALWSEAVDLLIRLQTDPDNPVARRTAERWLARSADHRRIWGAALKLHELSGVALASRATVAPARPSRRRVLAGGGAALAAGVVGAVALPGAVLRARADVVTDVAERRSMVLPDGTAAELGPDTALKFHFSQGRREVELLKGMAFFEAVKSIAPFVARAGIGLVSTEAGAFEFREEAGRVTVAVESGGAEISSGASAQLQAGDWCALADGAVIERGRSARDQIASWRKGFIIADREPLAAVAERIGRWSPAHVTVADASLGNERISGVFDPSAPLAALEAAVAPLGGSARALTPWLIVLTRF</sequence>
<dbReference type="PIRSF" id="PIRSF018266">
    <property type="entry name" value="FecR"/>
    <property type="match status" value="1"/>
</dbReference>
<keyword evidence="1" id="KW-0812">Transmembrane</keyword>
<evidence type="ECO:0000313" key="4">
    <source>
        <dbReference type="EMBL" id="GLK69077.1"/>
    </source>
</evidence>
<dbReference type="PROSITE" id="PS51318">
    <property type="entry name" value="TAT"/>
    <property type="match status" value="1"/>
</dbReference>
<keyword evidence="5" id="KW-1185">Reference proteome</keyword>
<comment type="caution">
    <text evidence="4">The sequence shown here is derived from an EMBL/GenBank/DDBJ whole genome shotgun (WGS) entry which is preliminary data.</text>
</comment>
<name>A0A9W6J1N4_9HYPH</name>
<reference evidence="4" key="2">
    <citation type="submission" date="2023-01" db="EMBL/GenBank/DDBJ databases">
        <authorList>
            <person name="Sun Q."/>
            <person name="Evtushenko L."/>
        </authorList>
    </citation>
    <scope>NUCLEOTIDE SEQUENCE</scope>
    <source>
        <strain evidence="4">VKM B-2347</strain>
    </source>
</reference>
<organism evidence="4 5">
    <name type="scientific">Hansschlegelia plantiphila</name>
    <dbReference type="NCBI Taxonomy" id="374655"/>
    <lineage>
        <taxon>Bacteria</taxon>
        <taxon>Pseudomonadati</taxon>
        <taxon>Pseudomonadota</taxon>
        <taxon>Alphaproteobacteria</taxon>
        <taxon>Hyphomicrobiales</taxon>
        <taxon>Methylopilaceae</taxon>
        <taxon>Hansschlegelia</taxon>
    </lineage>
</organism>
<keyword evidence="1" id="KW-1133">Transmembrane helix</keyword>
<feature type="domain" description="FecR protein" evidence="2">
    <location>
        <begin position="107"/>
        <end position="197"/>
    </location>
</feature>
<dbReference type="Proteomes" id="UP001143372">
    <property type="component" value="Unassembled WGS sequence"/>
</dbReference>
<feature type="transmembrane region" description="Helical" evidence="1">
    <location>
        <begin position="79"/>
        <end position="101"/>
    </location>
</feature>
<gene>
    <name evidence="4" type="ORF">GCM10008179_27150</name>
</gene>
<protein>
    <submittedName>
        <fullName evidence="4">Iron dicitrate transporter FecR</fullName>
    </submittedName>
</protein>